<dbReference type="InterPro" id="IPR028886">
    <property type="entry name" value="MoCo_sulfurase"/>
</dbReference>
<dbReference type="PANTHER" id="PTHR14237:SF80">
    <property type="entry name" value="MOLYBDENUM COFACTOR SULFURASE"/>
    <property type="match status" value="1"/>
</dbReference>
<accession>A0A979EL02</accession>
<comment type="catalytic activity">
    <reaction evidence="4">
        <text>Mo-molybdopterin + L-cysteine + AH2 = thio-Mo-molybdopterin + L-alanine + A + H2O</text>
        <dbReference type="Rhea" id="RHEA:42636"/>
        <dbReference type="ChEBI" id="CHEBI:13193"/>
        <dbReference type="ChEBI" id="CHEBI:15377"/>
        <dbReference type="ChEBI" id="CHEBI:17499"/>
        <dbReference type="ChEBI" id="CHEBI:35235"/>
        <dbReference type="ChEBI" id="CHEBI:57972"/>
        <dbReference type="ChEBI" id="CHEBI:71302"/>
        <dbReference type="ChEBI" id="CHEBI:82685"/>
        <dbReference type="EC" id="2.8.1.9"/>
    </reaction>
</comment>
<evidence type="ECO:0000313" key="6">
    <source>
        <dbReference type="Proteomes" id="UP000221080"/>
    </source>
</evidence>
<keyword evidence="1 4" id="KW-0808">Transferase</keyword>
<dbReference type="Proteomes" id="UP000221080">
    <property type="component" value="Chromosome 3"/>
</dbReference>
<dbReference type="InterPro" id="IPR005303">
    <property type="entry name" value="MOCOS_middle"/>
</dbReference>
<dbReference type="GO" id="GO:0030151">
    <property type="term" value="F:molybdenum ion binding"/>
    <property type="evidence" value="ECO:0007669"/>
    <property type="project" value="UniProtKB-UniRule"/>
</dbReference>
<dbReference type="Gene3D" id="3.40.640.10">
    <property type="entry name" value="Type I PLP-dependent aspartate aminotransferase-like (Major domain)"/>
    <property type="match status" value="1"/>
</dbReference>
<evidence type="ECO:0000256" key="2">
    <source>
        <dbReference type="ARBA" id="ARBA00022898"/>
    </source>
</evidence>
<comment type="cofactor">
    <cofactor evidence="4">
        <name>pyridoxal 5'-phosphate</name>
        <dbReference type="ChEBI" id="CHEBI:597326"/>
    </cofactor>
</comment>
<dbReference type="Pfam" id="PF00266">
    <property type="entry name" value="Aminotran_5"/>
    <property type="match status" value="1"/>
</dbReference>
<dbReference type="InterPro" id="IPR000192">
    <property type="entry name" value="Aminotrans_V_dom"/>
</dbReference>
<protein>
    <recommendedName>
        <fullName evidence="4">Molybdenum cofactor sulfurase</fullName>
        <shortName evidence="4">MCS</shortName>
        <shortName evidence="4">MOS</shortName>
        <shortName evidence="4">MoCo sulfurase</shortName>
        <ecNumber evidence="4">2.8.1.9</ecNumber>
    </recommendedName>
    <alternativeName>
        <fullName evidence="4">Molybdenum cofactor sulfurtransferase</fullName>
    </alternativeName>
</protein>
<dbReference type="InterPro" id="IPR015424">
    <property type="entry name" value="PyrdxlP-dep_Trfase"/>
</dbReference>
<evidence type="ECO:0000256" key="4">
    <source>
        <dbReference type="HAMAP-Rule" id="MF_03050"/>
    </source>
</evidence>
<keyword evidence="6" id="KW-1185">Reference proteome</keyword>
<dbReference type="InterPro" id="IPR015421">
    <property type="entry name" value="PyrdxlP-dep_Trfase_major"/>
</dbReference>
<dbReference type="GO" id="GO:0008265">
    <property type="term" value="F:molybdenum cofactor sulfurtransferase activity"/>
    <property type="evidence" value="ECO:0007669"/>
    <property type="project" value="UniProtKB-UniRule"/>
</dbReference>
<dbReference type="InterPro" id="IPR005302">
    <property type="entry name" value="MoCF_Sase_C"/>
</dbReference>
<keyword evidence="3 4" id="KW-0501">Molybdenum cofactor biosynthesis</keyword>
<dbReference type="GO" id="GO:0006777">
    <property type="term" value="P:Mo-molybdopterin cofactor biosynthetic process"/>
    <property type="evidence" value="ECO:0007669"/>
    <property type="project" value="UniProtKB-UniRule"/>
</dbReference>
<gene>
    <name evidence="7" type="primary">mocos</name>
    <name evidence="4" type="synonym">MOCOS</name>
</gene>
<dbReference type="AlphaFoldDB" id="A0A979EL02"/>
<dbReference type="GO" id="GO:0016829">
    <property type="term" value="F:lyase activity"/>
    <property type="evidence" value="ECO:0007669"/>
    <property type="project" value="UniProtKB-UniRule"/>
</dbReference>
<proteinExistence type="inferred from homology"/>
<dbReference type="SUPFAM" id="SSF53383">
    <property type="entry name" value="PLP-dependent transferases"/>
    <property type="match status" value="1"/>
</dbReference>
<dbReference type="EC" id="2.8.1.9" evidence="4"/>
<feature type="domain" description="MOSC" evidence="5">
    <location>
        <begin position="721"/>
        <end position="885"/>
    </location>
</feature>
<keyword evidence="2 4" id="KW-0663">Pyridoxal phosphate</keyword>
<dbReference type="Pfam" id="PF03476">
    <property type="entry name" value="MOSC_N"/>
    <property type="match status" value="1"/>
</dbReference>
<feature type="modified residue" description="N6-(pyridoxal phosphate)lysine" evidence="4">
    <location>
        <position position="262"/>
    </location>
</feature>
<dbReference type="GO" id="GO:0030170">
    <property type="term" value="F:pyridoxal phosphate binding"/>
    <property type="evidence" value="ECO:0007669"/>
    <property type="project" value="UniProtKB-UniRule"/>
</dbReference>
<dbReference type="SUPFAM" id="SSF141673">
    <property type="entry name" value="MOSC N-terminal domain-like"/>
    <property type="match status" value="1"/>
</dbReference>
<dbReference type="OrthoDB" id="420046at2759"/>
<dbReference type="PANTHER" id="PTHR14237">
    <property type="entry name" value="MOLYBDOPTERIN COFACTOR SULFURASE MOSC"/>
    <property type="match status" value="1"/>
</dbReference>
<evidence type="ECO:0000256" key="3">
    <source>
        <dbReference type="ARBA" id="ARBA00023150"/>
    </source>
</evidence>
<dbReference type="PROSITE" id="PS51340">
    <property type="entry name" value="MOSC"/>
    <property type="match status" value="1"/>
</dbReference>
<evidence type="ECO:0000259" key="5">
    <source>
        <dbReference type="PROSITE" id="PS51340"/>
    </source>
</evidence>
<comment type="function">
    <text evidence="4">Sulfurates the molybdenum cofactor. Sulfation of molybdenum is essential for xanthine dehydrogenase (XDH) and aldehyde oxidase (ADO) enzymes in which molybdenum cofactor is liganded by 1 oxygen and 1 sulfur atom in active form.</text>
</comment>
<feature type="active site" evidence="4">
    <location>
        <position position="422"/>
    </location>
</feature>
<reference evidence="6" key="1">
    <citation type="journal article" date="2016" name="Nat. Commun.">
        <title>The channel catfish genome sequence provides insights into the evolution of scale formation in teleosts.</title>
        <authorList>
            <person name="Liu Z."/>
            <person name="Liu S."/>
            <person name="Yao J."/>
            <person name="Bao L."/>
            <person name="Zhang J."/>
            <person name="Li Y."/>
            <person name="Jiang C."/>
            <person name="Sun L."/>
            <person name="Wang R."/>
            <person name="Zhang Y."/>
            <person name="Zhou T."/>
            <person name="Zeng Q."/>
            <person name="Fu Q."/>
            <person name="Gao S."/>
            <person name="Li N."/>
            <person name="Koren S."/>
            <person name="Jiang Y."/>
            <person name="Zimin A."/>
            <person name="Xu P."/>
            <person name="Phillippy A.M."/>
            <person name="Geng X."/>
            <person name="Song L."/>
            <person name="Sun F."/>
            <person name="Li C."/>
            <person name="Wang X."/>
            <person name="Chen A."/>
            <person name="Jin Y."/>
            <person name="Yuan Z."/>
            <person name="Yang Y."/>
            <person name="Tan S."/>
            <person name="Peatman E."/>
            <person name="Lu J."/>
            <person name="Qin Z."/>
            <person name="Dunham R."/>
            <person name="Li Z."/>
            <person name="Sonstegard T."/>
            <person name="Feng J."/>
            <person name="Danzmann R.G."/>
            <person name="Schroeder S."/>
            <person name="Scheffler B."/>
            <person name="Duke M.V."/>
            <person name="Ballard L."/>
            <person name="Kucuktas H."/>
            <person name="Kaltenboeck L."/>
            <person name="Liu H."/>
            <person name="Armbruster J."/>
            <person name="Xie Y."/>
            <person name="Kirby M.L."/>
            <person name="Tian Y."/>
            <person name="Flanagan M.E."/>
            <person name="Mu W."/>
            <person name="Waldbieser G.C."/>
        </authorList>
    </citation>
    <scope>NUCLEOTIDE SEQUENCE [LARGE SCALE GENOMIC DNA]</scope>
    <source>
        <strain evidence="6">SDA103</strain>
    </source>
</reference>
<name>A0A979EL02_ICTPU</name>
<organism evidence="6 7">
    <name type="scientific">Ictalurus punctatus</name>
    <name type="common">Channel catfish</name>
    <name type="synonym">Silurus punctatus</name>
    <dbReference type="NCBI Taxonomy" id="7998"/>
    <lineage>
        <taxon>Eukaryota</taxon>
        <taxon>Metazoa</taxon>
        <taxon>Chordata</taxon>
        <taxon>Craniata</taxon>
        <taxon>Vertebrata</taxon>
        <taxon>Euteleostomi</taxon>
        <taxon>Actinopterygii</taxon>
        <taxon>Neopterygii</taxon>
        <taxon>Teleostei</taxon>
        <taxon>Ostariophysi</taxon>
        <taxon>Siluriformes</taxon>
        <taxon>Ictaluridae</taxon>
        <taxon>Ictalurus</taxon>
    </lineage>
</organism>
<dbReference type="Pfam" id="PF03473">
    <property type="entry name" value="MOSC"/>
    <property type="match status" value="1"/>
</dbReference>
<dbReference type="HAMAP" id="MF_03050">
    <property type="entry name" value="MOCOS"/>
    <property type="match status" value="1"/>
</dbReference>
<dbReference type="RefSeq" id="XP_047010182.1">
    <property type="nucleotide sequence ID" value="XM_047154226.2"/>
</dbReference>
<evidence type="ECO:0000256" key="1">
    <source>
        <dbReference type="ARBA" id="ARBA00022679"/>
    </source>
</evidence>
<sequence length="885" mass="98924">MEAHSSEFSRLCTFESFKEIWPYFSFGSEQQELIRRQFSRLKDITYLDHAGTTLFAESQVKMFYEDISRNVYGNPHSLNPSSKMTHDTVERVRYRILEHFNTSPEEYSVIFTPGCTAALKLVADSFPWMSASDEHLGSQFCYLTDNHTSVVGIRGVTGPQGVGTVPVFPQEIEARAKTSQVTVNTQDECLVAHLFCFPAQSNFSGRKYPLSYVRGIQCQQLYPACEHKGRWFVLLDASGFVGCSPLDLKQHPADFVPISFYKMFGFPTGLGALLVRNEVAELLKKKYFGGGTAAAYLVGEDYFVPKSDIVSRFEDGTISFLDIISLHHGFDALHRLTGSMMNIQLHTFGLARYTYIILSCLCHSNAQPVAQIYCDSEFENATDQGAILNFNLLDCYGQVIGYYQVDKMACLFNIHLRTGCFCNTGACQAYLGISNQVVKSNLQILKISRCTLVDSPLRFTPQDFFGFHVGGLGWQDLDVVAGHVCGDNIDLIDGHPTGSVRISFGYMSTFEDCQCLLKFIVDCFVEKPLRLDQKRLARLKSAGTAETSDSNELTSLLTERPMPEMNGLNISPAFVSKTSSQDTIPMEDRNSEEAYTLTNIFIYPIKSCAAFEVTEWPLGTQGLLYDRMWMVVNENGVCLSQKREPKLCLVHPRICLTSKTLCLEASGMDPITLPLEISKERHGQRTCQSKVCGDRVQTVDCGEEVSVWLSEFLGKPCCLIRQSPSFAPDMKMGKGKGSCPPALSLVNEAQFLLINRASVAFLLSRIINRQDSSNNCTSFDMLQLISRFRANLVISGSEPFEEEDWTGVKIEGTHFQMAGKCSRCQMIGIDQTSGTKFQEPLRSLSNWRSGKVTFGVYLNYVLQRSNPYPTLSVGSQVKVNPTGEF</sequence>
<evidence type="ECO:0000313" key="7">
    <source>
        <dbReference type="RefSeq" id="XP_047010182.1"/>
    </source>
</evidence>
<dbReference type="CTD" id="55034"/>
<reference evidence="7" key="2">
    <citation type="submission" date="2025-08" db="UniProtKB">
        <authorList>
            <consortium name="RefSeq"/>
        </authorList>
    </citation>
    <scope>IDENTIFICATION</scope>
    <source>
        <tissue evidence="7">Blood</tissue>
    </source>
</reference>
<comment type="similarity">
    <text evidence="4">Belongs to the class-V pyridoxal-phosphate-dependent aminotransferase family. MOCOS subfamily.</text>
</comment>
<dbReference type="GeneID" id="108263722"/>